<dbReference type="Gene3D" id="2.60.200.20">
    <property type="match status" value="1"/>
</dbReference>
<dbReference type="PROSITE" id="PS50006">
    <property type="entry name" value="FHA_DOMAIN"/>
    <property type="match status" value="1"/>
</dbReference>
<dbReference type="OrthoDB" id="151099at2"/>
<dbReference type="Proteomes" id="UP000322214">
    <property type="component" value="Chromosome"/>
</dbReference>
<gene>
    <name evidence="2" type="primary">embR</name>
    <name evidence="2" type="ORF">MFFC18_26980</name>
</gene>
<dbReference type="EMBL" id="CP042912">
    <property type="protein sequence ID" value="QEG22813.1"/>
    <property type="molecule type" value="Genomic_DNA"/>
</dbReference>
<feature type="domain" description="FHA" evidence="1">
    <location>
        <begin position="21"/>
        <end position="70"/>
    </location>
</feature>
<accession>A0A5B9PJY6</accession>
<organism evidence="2 3">
    <name type="scientific">Mariniblastus fucicola</name>
    <dbReference type="NCBI Taxonomy" id="980251"/>
    <lineage>
        <taxon>Bacteria</taxon>
        <taxon>Pseudomonadati</taxon>
        <taxon>Planctomycetota</taxon>
        <taxon>Planctomycetia</taxon>
        <taxon>Pirellulales</taxon>
        <taxon>Pirellulaceae</taxon>
        <taxon>Mariniblastus</taxon>
    </lineage>
</organism>
<protein>
    <submittedName>
        <fullName evidence="2">Transcriptional regulatory protein EmbR</fullName>
    </submittedName>
</protein>
<name>A0A5B9PJY6_9BACT</name>
<proteinExistence type="predicted"/>
<evidence type="ECO:0000313" key="2">
    <source>
        <dbReference type="EMBL" id="QEG22813.1"/>
    </source>
</evidence>
<dbReference type="STRING" id="980251.GCA_001642875_01487"/>
<reference evidence="2 3" key="1">
    <citation type="submission" date="2019-08" db="EMBL/GenBank/DDBJ databases">
        <title>Deep-cultivation of Planctomycetes and their phenomic and genomic characterization uncovers novel biology.</title>
        <authorList>
            <person name="Wiegand S."/>
            <person name="Jogler M."/>
            <person name="Boedeker C."/>
            <person name="Pinto D."/>
            <person name="Vollmers J."/>
            <person name="Rivas-Marin E."/>
            <person name="Kohn T."/>
            <person name="Peeters S.H."/>
            <person name="Heuer A."/>
            <person name="Rast P."/>
            <person name="Oberbeckmann S."/>
            <person name="Bunk B."/>
            <person name="Jeske O."/>
            <person name="Meyerdierks A."/>
            <person name="Storesund J.E."/>
            <person name="Kallscheuer N."/>
            <person name="Luecker S."/>
            <person name="Lage O.M."/>
            <person name="Pohl T."/>
            <person name="Merkel B.J."/>
            <person name="Hornburger P."/>
            <person name="Mueller R.-W."/>
            <person name="Bruemmer F."/>
            <person name="Labrenz M."/>
            <person name="Spormann A.M."/>
            <person name="Op den Camp H."/>
            <person name="Overmann J."/>
            <person name="Amann R."/>
            <person name="Jetten M.S.M."/>
            <person name="Mascher T."/>
            <person name="Medema M.H."/>
            <person name="Devos D.P."/>
            <person name="Kaster A.-K."/>
            <person name="Ovreas L."/>
            <person name="Rohde M."/>
            <person name="Galperin M.Y."/>
            <person name="Jogler C."/>
        </authorList>
    </citation>
    <scope>NUCLEOTIDE SEQUENCE [LARGE SCALE GENOMIC DNA]</scope>
    <source>
        <strain evidence="2 3">FC18</strain>
    </source>
</reference>
<dbReference type="SMART" id="SM00240">
    <property type="entry name" value="FHA"/>
    <property type="match status" value="1"/>
</dbReference>
<dbReference type="KEGG" id="mff:MFFC18_26980"/>
<dbReference type="SUPFAM" id="SSF49879">
    <property type="entry name" value="SMAD/FHA domain"/>
    <property type="match status" value="1"/>
</dbReference>
<dbReference type="AlphaFoldDB" id="A0A5B9PJY6"/>
<dbReference type="InterPro" id="IPR008984">
    <property type="entry name" value="SMAD_FHA_dom_sf"/>
</dbReference>
<keyword evidence="3" id="KW-1185">Reference proteome</keyword>
<sequence>MFGELVPIGGGDPIPLMKKRLRIGRREGCDIILSFGNVSGHHALMEIDEGYWFIRDLRSRNGVKVDGKRITQGVRKRLDPNCKVTVAKHEFELEYDPMSLGAYGTPPQDEVVDDFFRESLLDRAGLNRRDSSEKKK</sequence>
<evidence type="ECO:0000259" key="1">
    <source>
        <dbReference type="PROSITE" id="PS50006"/>
    </source>
</evidence>
<dbReference type="RefSeq" id="WP_075084283.1">
    <property type="nucleotide sequence ID" value="NZ_CP042912.1"/>
</dbReference>
<dbReference type="CDD" id="cd00060">
    <property type="entry name" value="FHA"/>
    <property type="match status" value="1"/>
</dbReference>
<evidence type="ECO:0000313" key="3">
    <source>
        <dbReference type="Proteomes" id="UP000322214"/>
    </source>
</evidence>
<dbReference type="InterPro" id="IPR000253">
    <property type="entry name" value="FHA_dom"/>
</dbReference>
<dbReference type="Pfam" id="PF00498">
    <property type="entry name" value="FHA"/>
    <property type="match status" value="1"/>
</dbReference>